<feature type="region of interest" description="Disordered" evidence="1">
    <location>
        <begin position="1"/>
        <end position="210"/>
    </location>
</feature>
<protein>
    <submittedName>
        <fullName evidence="2">Uncharacterized protein</fullName>
    </submittedName>
</protein>
<evidence type="ECO:0000313" key="2">
    <source>
        <dbReference type="EMBL" id="KAK9015787.1"/>
    </source>
</evidence>
<comment type="caution">
    <text evidence="2">The sequence shown here is derived from an EMBL/GenBank/DDBJ whole genome shotgun (WGS) entry which is preliminary data.</text>
</comment>
<feature type="compositionally biased region" description="Polar residues" evidence="1">
    <location>
        <begin position="129"/>
        <end position="161"/>
    </location>
</feature>
<accession>A0ABR2RSV1</accession>
<sequence length="324" mass="34217">MSNQPTPTRPWFRLASISRPASQEPTPTPEPAPALPRSTTIRPAFRPPTQAQPNAAAPPSPADKKPTVPVNAATSLVPSSPVKTVPTVTATAAVPTTSPVRPVVTNTTANVPPAKRAPTATSVTSSPTQKPASSVTTTTRMPSPISSATTLKPAIQNQIQSPKIKPPTAEAEQKMMDKSKGWLFGGTGKAPSKESETKEKGGGKKYSSDSEDAGMRIITITGDNRGAFMEINQSTHHKNGFQGSPHRLQSSSNKAGDGKMKSKSNSSKRMPMNVFINSNVQGINNSIVYNSSCAYHDPGVHLTLYTKPSVGGFHVKEPTNGYNS</sequence>
<name>A0ABR2RSV1_9ROSI</name>
<reference evidence="2 3" key="1">
    <citation type="journal article" date="2024" name="G3 (Bethesda)">
        <title>Genome assembly of Hibiscus sabdariffa L. provides insights into metabolisms of medicinal natural products.</title>
        <authorList>
            <person name="Kim T."/>
        </authorList>
    </citation>
    <scope>NUCLEOTIDE SEQUENCE [LARGE SCALE GENOMIC DNA]</scope>
    <source>
        <strain evidence="2">TK-2024</strain>
        <tissue evidence="2">Old leaves</tissue>
    </source>
</reference>
<gene>
    <name evidence="2" type="ORF">V6N11_006881</name>
</gene>
<dbReference type="PANTHER" id="PTHR33472:SF1">
    <property type="entry name" value="EXTENSIN-RELATED"/>
    <property type="match status" value="1"/>
</dbReference>
<dbReference type="PANTHER" id="PTHR33472">
    <property type="entry name" value="OS01G0106600 PROTEIN"/>
    <property type="match status" value="1"/>
</dbReference>
<dbReference type="EMBL" id="JBBPBN010000021">
    <property type="protein sequence ID" value="KAK9015787.1"/>
    <property type="molecule type" value="Genomic_DNA"/>
</dbReference>
<keyword evidence="3" id="KW-1185">Reference proteome</keyword>
<feature type="compositionally biased region" description="Low complexity" evidence="1">
    <location>
        <begin position="74"/>
        <end position="108"/>
    </location>
</feature>
<evidence type="ECO:0000313" key="3">
    <source>
        <dbReference type="Proteomes" id="UP001396334"/>
    </source>
</evidence>
<evidence type="ECO:0000256" key="1">
    <source>
        <dbReference type="SAM" id="MobiDB-lite"/>
    </source>
</evidence>
<dbReference type="Proteomes" id="UP001396334">
    <property type="component" value="Unassembled WGS sequence"/>
</dbReference>
<organism evidence="2 3">
    <name type="scientific">Hibiscus sabdariffa</name>
    <name type="common">roselle</name>
    <dbReference type="NCBI Taxonomy" id="183260"/>
    <lineage>
        <taxon>Eukaryota</taxon>
        <taxon>Viridiplantae</taxon>
        <taxon>Streptophyta</taxon>
        <taxon>Embryophyta</taxon>
        <taxon>Tracheophyta</taxon>
        <taxon>Spermatophyta</taxon>
        <taxon>Magnoliopsida</taxon>
        <taxon>eudicotyledons</taxon>
        <taxon>Gunneridae</taxon>
        <taxon>Pentapetalae</taxon>
        <taxon>rosids</taxon>
        <taxon>malvids</taxon>
        <taxon>Malvales</taxon>
        <taxon>Malvaceae</taxon>
        <taxon>Malvoideae</taxon>
        <taxon>Hibiscus</taxon>
    </lineage>
</organism>
<feature type="compositionally biased region" description="Basic and acidic residues" evidence="1">
    <location>
        <begin position="171"/>
        <end position="180"/>
    </location>
</feature>
<feature type="region of interest" description="Disordered" evidence="1">
    <location>
        <begin position="236"/>
        <end position="268"/>
    </location>
</feature>
<proteinExistence type="predicted"/>
<feature type="compositionally biased region" description="Low complexity" evidence="1">
    <location>
        <begin position="117"/>
        <end position="128"/>
    </location>
</feature>
<feature type="compositionally biased region" description="Basic and acidic residues" evidence="1">
    <location>
        <begin position="191"/>
        <end position="208"/>
    </location>
</feature>